<feature type="site" description="Lowers pKa of active site Cys" evidence="5 9">
    <location>
        <position position="142"/>
    </location>
</feature>
<dbReference type="OrthoDB" id="9787061at2"/>
<dbReference type="UniPathway" id="UPA00538">
    <property type="reaction ID" value="UER00592"/>
</dbReference>
<gene>
    <name evidence="5 11" type="primary">lipB</name>
    <name evidence="11" type="ORF">C7K55_04665</name>
</gene>
<feature type="binding site" evidence="5 8">
    <location>
        <begin position="78"/>
        <end position="85"/>
    </location>
    <ligand>
        <name>substrate</name>
    </ligand>
</feature>
<evidence type="ECO:0000256" key="9">
    <source>
        <dbReference type="PIRSR" id="PIRSR016262-3"/>
    </source>
</evidence>
<name>A0A2P7MYU2_9CYAN</name>
<accession>A0A2P7MYU2</accession>
<comment type="miscellaneous">
    <text evidence="5">In the reaction, the free carboxyl group of octanoic acid is attached via an amide linkage to the epsilon-amino group of a specific lysine residue of lipoyl domains of lipoate-dependent enzymes.</text>
</comment>
<comment type="caution">
    <text evidence="11">The sequence shown here is derived from an EMBL/GenBank/DDBJ whole genome shotgun (WGS) entry which is preliminary data.</text>
</comment>
<comment type="catalytic activity">
    <reaction evidence="5 6">
        <text>octanoyl-[ACP] + L-lysyl-[protein] = N(6)-octanoyl-L-lysyl-[protein] + holo-[ACP] + H(+)</text>
        <dbReference type="Rhea" id="RHEA:17665"/>
        <dbReference type="Rhea" id="RHEA-COMP:9636"/>
        <dbReference type="Rhea" id="RHEA-COMP:9685"/>
        <dbReference type="Rhea" id="RHEA-COMP:9752"/>
        <dbReference type="Rhea" id="RHEA-COMP:9928"/>
        <dbReference type="ChEBI" id="CHEBI:15378"/>
        <dbReference type="ChEBI" id="CHEBI:29969"/>
        <dbReference type="ChEBI" id="CHEBI:64479"/>
        <dbReference type="ChEBI" id="CHEBI:78463"/>
        <dbReference type="ChEBI" id="CHEBI:78809"/>
        <dbReference type="EC" id="2.3.1.181"/>
    </reaction>
</comment>
<dbReference type="InterPro" id="IPR045864">
    <property type="entry name" value="aa-tRNA-synth_II/BPL/LPL"/>
</dbReference>
<keyword evidence="2 5" id="KW-0808">Transferase</keyword>
<evidence type="ECO:0000256" key="4">
    <source>
        <dbReference type="ARBA" id="ARBA00024732"/>
    </source>
</evidence>
<dbReference type="GO" id="GO:0009249">
    <property type="term" value="P:protein lipoylation"/>
    <property type="evidence" value="ECO:0007669"/>
    <property type="project" value="InterPro"/>
</dbReference>
<dbReference type="Pfam" id="PF21948">
    <property type="entry name" value="LplA-B_cat"/>
    <property type="match status" value="1"/>
</dbReference>
<dbReference type="PROSITE" id="PS01313">
    <property type="entry name" value="LIPB"/>
    <property type="match status" value="1"/>
</dbReference>
<evidence type="ECO:0000256" key="3">
    <source>
        <dbReference type="ARBA" id="ARBA00023315"/>
    </source>
</evidence>
<dbReference type="Proteomes" id="UP000243002">
    <property type="component" value="Unassembled WGS sequence"/>
</dbReference>
<dbReference type="AlphaFoldDB" id="A0A2P7MYU2"/>
<protein>
    <recommendedName>
        <fullName evidence="5 6">Octanoyltransferase</fullName>
        <ecNumber evidence="5 6">2.3.1.181</ecNumber>
    </recommendedName>
    <alternativeName>
        <fullName evidence="5">Lipoate-protein ligase B</fullName>
    </alternativeName>
    <alternativeName>
        <fullName evidence="5">Lipoyl/octanoyl transferase</fullName>
    </alternativeName>
    <alternativeName>
        <fullName evidence="5">Octanoyl-[acyl-carrier-protein]-protein N-octanoyltransferase</fullName>
    </alternativeName>
</protein>
<keyword evidence="3 5" id="KW-0012">Acyltransferase</keyword>
<evidence type="ECO:0000256" key="1">
    <source>
        <dbReference type="ARBA" id="ARBA00004821"/>
    </source>
</evidence>
<dbReference type="PROSITE" id="PS51733">
    <property type="entry name" value="BPL_LPL_CATALYTIC"/>
    <property type="match status" value="1"/>
</dbReference>
<evidence type="ECO:0000256" key="8">
    <source>
        <dbReference type="PIRSR" id="PIRSR016262-2"/>
    </source>
</evidence>
<keyword evidence="5" id="KW-0963">Cytoplasm</keyword>
<evidence type="ECO:0000256" key="6">
    <source>
        <dbReference type="PIRNR" id="PIRNR016262"/>
    </source>
</evidence>
<organism evidence="11 12">
    <name type="scientific">Cyanobium usitatum str. Tous</name>
    <dbReference type="NCBI Taxonomy" id="2116684"/>
    <lineage>
        <taxon>Bacteria</taxon>
        <taxon>Bacillati</taxon>
        <taxon>Cyanobacteriota</taxon>
        <taxon>Cyanophyceae</taxon>
        <taxon>Synechococcales</taxon>
        <taxon>Prochlorococcaceae</taxon>
        <taxon>Cyanobium</taxon>
    </lineage>
</organism>
<feature type="domain" description="BPL/LPL catalytic" evidence="10">
    <location>
        <begin position="36"/>
        <end position="214"/>
    </location>
</feature>
<dbReference type="InterPro" id="IPR000544">
    <property type="entry name" value="Octanoyltransferase"/>
</dbReference>
<evidence type="ECO:0000256" key="7">
    <source>
        <dbReference type="PIRSR" id="PIRSR016262-1"/>
    </source>
</evidence>
<dbReference type="PANTHER" id="PTHR10993">
    <property type="entry name" value="OCTANOYLTRANSFERASE"/>
    <property type="match status" value="1"/>
</dbReference>
<sequence>MSPNLDAILFEATVPVPFERAWAVQRQLQQRLLDYPEGPDTVVLLEHEPCYTLGRGASEAFLRFDPAAPPLPLHRIDRGGEVTHHAPGQLVLYPVLNLQRHGADLHLYLRQLEQVVIDVMAGLELQGERIDGLTGVWLEGRKLAAIGVGARRWISQHGLALNVDCDLAGFAAVVPCGLRDRPVGRLVDWRPQLNAQQLRQPLLDAFASRFGLVLRPSNPQDGVFKL</sequence>
<keyword evidence="12" id="KW-1185">Reference proteome</keyword>
<evidence type="ECO:0000256" key="2">
    <source>
        <dbReference type="ARBA" id="ARBA00022679"/>
    </source>
</evidence>
<comment type="pathway">
    <text evidence="1 5 6">Protein modification; protein lipoylation via endogenous pathway; protein N(6)-(lipoyl)lysine from octanoyl-[acyl-carrier-protein]: step 1/2.</text>
</comment>
<proteinExistence type="inferred from homology"/>
<feature type="binding site" evidence="5 8">
    <location>
        <begin position="145"/>
        <end position="147"/>
    </location>
    <ligand>
        <name>substrate</name>
    </ligand>
</feature>
<evidence type="ECO:0000313" key="12">
    <source>
        <dbReference type="Proteomes" id="UP000243002"/>
    </source>
</evidence>
<dbReference type="RefSeq" id="WP_106502386.1">
    <property type="nucleotide sequence ID" value="NZ_PXXO01000004.1"/>
</dbReference>
<dbReference type="GO" id="GO:0033819">
    <property type="term" value="F:lipoyl(octanoyl) transferase activity"/>
    <property type="evidence" value="ECO:0007669"/>
    <property type="project" value="UniProtKB-EC"/>
</dbReference>
<dbReference type="EC" id="2.3.1.181" evidence="5 6"/>
<dbReference type="Gene3D" id="3.30.930.10">
    <property type="entry name" value="Bira Bifunctional Protein, Domain 2"/>
    <property type="match status" value="1"/>
</dbReference>
<dbReference type="InterPro" id="IPR020605">
    <property type="entry name" value="Octanoyltransferase_CS"/>
</dbReference>
<feature type="active site" description="Acyl-thioester intermediate" evidence="5 7">
    <location>
        <position position="176"/>
    </location>
</feature>
<dbReference type="PIRSF" id="PIRSF016262">
    <property type="entry name" value="LPLase"/>
    <property type="match status" value="1"/>
</dbReference>
<dbReference type="EMBL" id="PXXO01000004">
    <property type="protein sequence ID" value="PSJ06351.1"/>
    <property type="molecule type" value="Genomic_DNA"/>
</dbReference>
<feature type="binding site" evidence="5 8">
    <location>
        <begin position="158"/>
        <end position="160"/>
    </location>
    <ligand>
        <name>substrate</name>
    </ligand>
</feature>
<dbReference type="PANTHER" id="PTHR10993:SF7">
    <property type="entry name" value="LIPOYLTRANSFERASE 2, MITOCHONDRIAL-RELATED"/>
    <property type="match status" value="1"/>
</dbReference>
<reference evidence="11 12" key="1">
    <citation type="journal article" date="2018" name="Environ. Microbiol.">
        <title>Ecological and genomic features of two widespread freshwater picocyanobacteria.</title>
        <authorList>
            <person name="Cabello-Yeves P.J."/>
            <person name="Picazo A."/>
            <person name="Camacho A."/>
            <person name="Callieri C."/>
            <person name="Rosselli R."/>
            <person name="Roda-Garcia J.J."/>
            <person name="Coutinho F.H."/>
            <person name="Rodriguez-Valera F."/>
        </authorList>
    </citation>
    <scope>NUCLEOTIDE SEQUENCE [LARGE SCALE GENOMIC DNA]</scope>
    <source>
        <strain evidence="11 12">Tous</strain>
    </source>
</reference>
<dbReference type="NCBIfam" id="TIGR00214">
    <property type="entry name" value="lipB"/>
    <property type="match status" value="1"/>
</dbReference>
<evidence type="ECO:0000256" key="5">
    <source>
        <dbReference type="HAMAP-Rule" id="MF_00013"/>
    </source>
</evidence>
<dbReference type="CDD" id="cd16444">
    <property type="entry name" value="LipB"/>
    <property type="match status" value="1"/>
</dbReference>
<dbReference type="SUPFAM" id="SSF55681">
    <property type="entry name" value="Class II aaRS and biotin synthetases"/>
    <property type="match status" value="1"/>
</dbReference>
<dbReference type="GO" id="GO:0005737">
    <property type="term" value="C:cytoplasm"/>
    <property type="evidence" value="ECO:0007669"/>
    <property type="project" value="UniProtKB-SubCell"/>
</dbReference>
<evidence type="ECO:0000259" key="10">
    <source>
        <dbReference type="PROSITE" id="PS51733"/>
    </source>
</evidence>
<dbReference type="InterPro" id="IPR004143">
    <property type="entry name" value="BPL_LPL_catalytic"/>
</dbReference>
<evidence type="ECO:0000313" key="11">
    <source>
        <dbReference type="EMBL" id="PSJ06351.1"/>
    </source>
</evidence>
<comment type="similarity">
    <text evidence="5 6">Belongs to the LipB family.</text>
</comment>
<comment type="function">
    <text evidence="4 5 6">Catalyzes the transfer of endogenously produced octanoic acid from octanoyl-acyl-carrier-protein onto the lipoyl domains of lipoate-dependent enzymes. Lipoyl-ACP can also act as a substrate although octanoyl-ACP is likely to be the physiological substrate.</text>
</comment>
<comment type="subcellular location">
    <subcellularLocation>
        <location evidence="5">Cytoplasm</location>
    </subcellularLocation>
</comment>
<dbReference type="HAMAP" id="MF_00013">
    <property type="entry name" value="LipB"/>
    <property type="match status" value="1"/>
</dbReference>